<sequence>MSDYTTREGEVELGFDPGAAPDVGLTFIGRLRSPWQRGDCPRNLARARERGGDFRVEVDAPYRAGLTGLVPGSKVILLYWMDRARRDLIVQRPGHADQLRGTFTLRSPVRPNPISLGAVTVVAIDAESGVLVVDALDCFDGTPLVDIKPWLEPVDIPPGP</sequence>
<protein>
    <submittedName>
        <fullName evidence="4">tRNA (N6-threonylcarbamoyladenosine(37)-N6)-methyltransferase TrmO</fullName>
    </submittedName>
    <submittedName>
        <fullName evidence="5">tRNA-Thr(GGU) m(6)t(6)A37 methyltransferase TsaA</fullName>
    </submittedName>
</protein>
<dbReference type="Proteomes" id="UP000634647">
    <property type="component" value="Unassembled WGS sequence"/>
</dbReference>
<evidence type="ECO:0000313" key="4">
    <source>
        <dbReference type="EMBL" id="GHE01667.1"/>
    </source>
</evidence>
<keyword evidence="5" id="KW-0489">Methyltransferase</keyword>
<reference evidence="4" key="1">
    <citation type="journal article" date="2014" name="Int. J. Syst. Evol. Microbiol.">
        <title>Complete genome sequence of Corynebacterium casei LMG S-19264T (=DSM 44701T), isolated from a smear-ripened cheese.</title>
        <authorList>
            <consortium name="US DOE Joint Genome Institute (JGI-PGF)"/>
            <person name="Walter F."/>
            <person name="Albersmeier A."/>
            <person name="Kalinowski J."/>
            <person name="Ruckert C."/>
        </authorList>
    </citation>
    <scope>NUCLEOTIDE SEQUENCE</scope>
    <source>
        <strain evidence="4">CGMCC 1.10859</strain>
    </source>
</reference>
<dbReference type="GO" id="GO:0032259">
    <property type="term" value="P:methylation"/>
    <property type="evidence" value="ECO:0007669"/>
    <property type="project" value="UniProtKB-KW"/>
</dbReference>
<feature type="domain" description="TsaA-like" evidence="3">
    <location>
        <begin position="25"/>
        <end position="159"/>
    </location>
</feature>
<dbReference type="PROSITE" id="PS51668">
    <property type="entry name" value="TSAA_2"/>
    <property type="match status" value="1"/>
</dbReference>
<evidence type="ECO:0000259" key="3">
    <source>
        <dbReference type="PROSITE" id="PS51668"/>
    </source>
</evidence>
<comment type="caution">
    <text evidence="4">The sequence shown here is derived from an EMBL/GenBank/DDBJ whole genome shotgun (WGS) entry which is preliminary data.</text>
</comment>
<evidence type="ECO:0000313" key="5">
    <source>
        <dbReference type="EMBL" id="SDW96830.1"/>
    </source>
</evidence>
<keyword evidence="1" id="KW-0949">S-adenosyl-L-methionine</keyword>
<keyword evidence="6" id="KW-1185">Reference proteome</keyword>
<organism evidence="4 7">
    <name type="scientific">Allgaiera indica</name>
    <dbReference type="NCBI Taxonomy" id="765699"/>
    <lineage>
        <taxon>Bacteria</taxon>
        <taxon>Pseudomonadati</taxon>
        <taxon>Pseudomonadota</taxon>
        <taxon>Alphaproteobacteria</taxon>
        <taxon>Rhodobacterales</taxon>
        <taxon>Paracoccaceae</taxon>
        <taxon>Allgaiera</taxon>
    </lineage>
</organism>
<dbReference type="PANTHER" id="PTHR12818:SF0">
    <property type="entry name" value="TRNA (ADENINE(37)-N6)-METHYLTRANSFERASE"/>
    <property type="match status" value="1"/>
</dbReference>
<proteinExistence type="inferred from homology"/>
<dbReference type="InterPro" id="IPR036413">
    <property type="entry name" value="YaeB-like_sf"/>
</dbReference>
<dbReference type="GO" id="GO:0008168">
    <property type="term" value="F:methyltransferase activity"/>
    <property type="evidence" value="ECO:0007669"/>
    <property type="project" value="UniProtKB-KW"/>
</dbReference>
<dbReference type="AlphaFoldDB" id="A0AAN4UQY0"/>
<dbReference type="InterPro" id="IPR036414">
    <property type="entry name" value="YaeB_N_sf"/>
</dbReference>
<name>A0AAN4UQY0_9RHOB</name>
<dbReference type="EMBL" id="BNAB01000007">
    <property type="protein sequence ID" value="GHE01667.1"/>
    <property type="molecule type" value="Genomic_DNA"/>
</dbReference>
<dbReference type="Pfam" id="PF01980">
    <property type="entry name" value="TrmO_N"/>
    <property type="match status" value="1"/>
</dbReference>
<evidence type="ECO:0000256" key="1">
    <source>
        <dbReference type="ARBA" id="ARBA00022691"/>
    </source>
</evidence>
<dbReference type="EMBL" id="FNOB01000008">
    <property type="protein sequence ID" value="SDW96830.1"/>
    <property type="molecule type" value="Genomic_DNA"/>
</dbReference>
<comment type="similarity">
    <text evidence="2">Belongs to the tRNA methyltransferase O family.</text>
</comment>
<reference evidence="4" key="3">
    <citation type="submission" date="2023-06" db="EMBL/GenBank/DDBJ databases">
        <authorList>
            <person name="Sun Q."/>
            <person name="Zhou Y."/>
        </authorList>
    </citation>
    <scope>NUCLEOTIDE SEQUENCE</scope>
    <source>
        <strain evidence="4">CGMCC 1.10859</strain>
    </source>
</reference>
<keyword evidence="5" id="KW-0808">Transferase</keyword>
<evidence type="ECO:0000313" key="7">
    <source>
        <dbReference type="Proteomes" id="UP000634647"/>
    </source>
</evidence>
<dbReference type="Gene3D" id="2.40.30.70">
    <property type="entry name" value="YaeB-like"/>
    <property type="match status" value="1"/>
</dbReference>
<dbReference type="InterPro" id="IPR040372">
    <property type="entry name" value="YaeB-like"/>
</dbReference>
<dbReference type="Proteomes" id="UP000199541">
    <property type="component" value="Unassembled WGS sequence"/>
</dbReference>
<evidence type="ECO:0000313" key="6">
    <source>
        <dbReference type="Proteomes" id="UP000199541"/>
    </source>
</evidence>
<evidence type="ECO:0000256" key="2">
    <source>
        <dbReference type="ARBA" id="ARBA00033753"/>
    </source>
</evidence>
<accession>A0AAN4UQY0</accession>
<gene>
    <name evidence="4" type="ORF">GCM10008024_17940</name>
    <name evidence="5" type="ORF">SAMN05444006_108155</name>
</gene>
<reference evidence="5 6" key="2">
    <citation type="submission" date="2016-10" db="EMBL/GenBank/DDBJ databases">
        <authorList>
            <person name="Varghese N."/>
            <person name="Submissions S."/>
        </authorList>
    </citation>
    <scope>NUCLEOTIDE SEQUENCE [LARGE SCALE GENOMIC DNA]</scope>
    <source>
        <strain evidence="5 6">DSM 24802</strain>
    </source>
</reference>
<dbReference type="InterPro" id="IPR023370">
    <property type="entry name" value="TrmO-like_N"/>
</dbReference>
<dbReference type="SUPFAM" id="SSF118196">
    <property type="entry name" value="YaeB-like"/>
    <property type="match status" value="1"/>
</dbReference>
<dbReference type="RefSeq" id="WP_035844965.1">
    <property type="nucleotide sequence ID" value="NZ_BNAB01000007.1"/>
</dbReference>
<dbReference type="PANTHER" id="PTHR12818">
    <property type="entry name" value="TRNA (ADENINE(37)-N6)-METHYLTRANSFERASE"/>
    <property type="match status" value="1"/>
</dbReference>